<gene>
    <name evidence="4" type="ORF">HCN56_15380</name>
</gene>
<evidence type="ECO:0000256" key="1">
    <source>
        <dbReference type="SAM" id="Phobius"/>
    </source>
</evidence>
<dbReference type="PANTHER" id="PTHR40763">
    <property type="entry name" value="MEMBRANE PROTEIN-RELATED"/>
    <property type="match status" value="1"/>
</dbReference>
<dbReference type="AlphaFoldDB" id="A0A7X6D2H7"/>
<keyword evidence="1" id="KW-0812">Transmembrane</keyword>
<evidence type="ECO:0000259" key="3">
    <source>
        <dbReference type="Pfam" id="PF13828"/>
    </source>
</evidence>
<feature type="domain" description="DUF1707" evidence="2">
    <location>
        <begin position="1"/>
        <end position="53"/>
    </location>
</feature>
<dbReference type="Pfam" id="PF08044">
    <property type="entry name" value="DUF1707"/>
    <property type="match status" value="1"/>
</dbReference>
<dbReference type="Pfam" id="PF13828">
    <property type="entry name" value="DUF4190"/>
    <property type="match status" value="1"/>
</dbReference>
<comment type="caution">
    <text evidence="4">The sequence shown here is derived from an EMBL/GenBank/DDBJ whole genome shotgun (WGS) entry which is preliminary data.</text>
</comment>
<proteinExistence type="predicted"/>
<feature type="transmembrane region" description="Helical" evidence="1">
    <location>
        <begin position="107"/>
        <end position="131"/>
    </location>
</feature>
<evidence type="ECO:0000313" key="5">
    <source>
        <dbReference type="Proteomes" id="UP000578686"/>
    </source>
</evidence>
<evidence type="ECO:0000313" key="4">
    <source>
        <dbReference type="EMBL" id="NJQ06927.1"/>
    </source>
</evidence>
<protein>
    <submittedName>
        <fullName evidence="4">DUF4190 domain-containing protein</fullName>
    </submittedName>
</protein>
<dbReference type="PANTHER" id="PTHR40763:SF4">
    <property type="entry name" value="DUF1707 DOMAIN-CONTAINING PROTEIN"/>
    <property type="match status" value="1"/>
</dbReference>
<keyword evidence="1" id="KW-0472">Membrane</keyword>
<feature type="domain" description="DUF4190" evidence="3">
    <location>
        <begin position="107"/>
        <end position="167"/>
    </location>
</feature>
<dbReference type="Proteomes" id="UP000578686">
    <property type="component" value="Unassembled WGS sequence"/>
</dbReference>
<dbReference type="EMBL" id="JAAVJD010000117">
    <property type="protein sequence ID" value="NJQ06927.1"/>
    <property type="molecule type" value="Genomic_DNA"/>
</dbReference>
<accession>A0A7X6D2H7</accession>
<feature type="transmembrane region" description="Helical" evidence="1">
    <location>
        <begin position="151"/>
        <end position="174"/>
    </location>
</feature>
<organism evidence="4 5">
    <name type="scientific">Streptomyces lonarensis</name>
    <dbReference type="NCBI Taxonomy" id="700599"/>
    <lineage>
        <taxon>Bacteria</taxon>
        <taxon>Bacillati</taxon>
        <taxon>Actinomycetota</taxon>
        <taxon>Actinomycetes</taxon>
        <taxon>Kitasatosporales</taxon>
        <taxon>Streptomycetaceae</taxon>
        <taxon>Streptomyces</taxon>
    </lineage>
</organism>
<sequence length="176" mass="18756">MRASHADRERTTDVLRSGFAEGRLDKAEFDRRVDLSARAVTQGDLQQLILDLPNGPLMGPPAVPQSQVPATFYPAPPAPNYHVPGVYPGPAHPGWLAPPPNAPTNRLAIGALLCGLGGMFYGLTSIPAVILGHKARAEIRQKREQGDGLAVTGLVFGYLGLAFWALLVLVIGTFTI</sequence>
<evidence type="ECO:0000259" key="2">
    <source>
        <dbReference type="Pfam" id="PF08044"/>
    </source>
</evidence>
<keyword evidence="5" id="KW-1185">Reference proteome</keyword>
<name>A0A7X6D2H7_9ACTN</name>
<keyword evidence="1" id="KW-1133">Transmembrane helix</keyword>
<dbReference type="InterPro" id="IPR025241">
    <property type="entry name" value="DUF4190"/>
</dbReference>
<dbReference type="InterPro" id="IPR012551">
    <property type="entry name" value="DUF1707_SHOCT-like"/>
</dbReference>
<reference evidence="4 5" key="1">
    <citation type="submission" date="2020-03" db="EMBL/GenBank/DDBJ databases">
        <title>Draft genome of Streptomyces sp. ventii, isolated from the Axial Seamount in the Pacific Ocean, and resequencing of the two type strains Streptomyces lonarensis strain NCL 716 and Streptomyces bohaiensis strain 11A07.</title>
        <authorList>
            <person name="Loughran R.M."/>
            <person name="Pfannmuller K.M."/>
            <person name="Wasson B.J."/>
            <person name="Deadmond M.C."/>
            <person name="Paddock B.E."/>
            <person name="Koyack M.J."/>
            <person name="Gallegos D.A."/>
            <person name="Mitchell E.A."/>
            <person name="Ushijima B."/>
            <person name="Saw J.H."/>
            <person name="Mcphail K.L."/>
            <person name="Videau P."/>
        </authorList>
    </citation>
    <scope>NUCLEOTIDE SEQUENCE [LARGE SCALE GENOMIC DNA]</scope>
    <source>
        <strain evidence="4 5">NCL716</strain>
    </source>
</reference>